<organism evidence="1 2">
    <name type="scientific">Pseudarcicella hirudinis</name>
    <dbReference type="NCBI Taxonomy" id="1079859"/>
    <lineage>
        <taxon>Bacteria</taxon>
        <taxon>Pseudomonadati</taxon>
        <taxon>Bacteroidota</taxon>
        <taxon>Cytophagia</taxon>
        <taxon>Cytophagales</taxon>
        <taxon>Flectobacillaceae</taxon>
        <taxon>Pseudarcicella</taxon>
    </lineage>
</organism>
<dbReference type="AlphaFoldDB" id="A0A1I5Y112"/>
<keyword evidence="2" id="KW-1185">Reference proteome</keyword>
<proteinExistence type="predicted"/>
<accession>A0A1I5Y112</accession>
<dbReference type="EMBL" id="FOXH01000016">
    <property type="protein sequence ID" value="SFQ37790.1"/>
    <property type="molecule type" value="Genomic_DNA"/>
</dbReference>
<evidence type="ECO:0000313" key="1">
    <source>
        <dbReference type="EMBL" id="SFQ37790.1"/>
    </source>
</evidence>
<dbReference type="RefSeq" id="WP_092019215.1">
    <property type="nucleotide sequence ID" value="NZ_FOXH01000016.1"/>
</dbReference>
<dbReference type="STRING" id="1079859.SAMN04515674_11688"/>
<evidence type="ECO:0000313" key="2">
    <source>
        <dbReference type="Proteomes" id="UP000199306"/>
    </source>
</evidence>
<name>A0A1I5Y112_9BACT</name>
<dbReference type="Proteomes" id="UP000199306">
    <property type="component" value="Unassembled WGS sequence"/>
</dbReference>
<sequence>MQFEGAVVKEQGVTFAIVVVKPYVLNSSMECDDARQGFRSIFPGMPIILMAQGSRGVPTYQGRTDIIKFLANVHPSRIPWKRYNYN</sequence>
<gene>
    <name evidence="1" type="ORF">SAMN04515674_11688</name>
</gene>
<dbReference type="OrthoDB" id="960855at2"/>
<protein>
    <submittedName>
        <fullName evidence="1">Uncharacterized protein</fullName>
    </submittedName>
</protein>
<reference evidence="1 2" key="1">
    <citation type="submission" date="2016-10" db="EMBL/GenBank/DDBJ databases">
        <authorList>
            <person name="de Groot N.N."/>
        </authorList>
    </citation>
    <scope>NUCLEOTIDE SEQUENCE [LARGE SCALE GENOMIC DNA]</scope>
    <source>
        <strain evidence="2">E92,LMG 26720,CCM 7988</strain>
    </source>
</reference>